<dbReference type="RefSeq" id="WP_017365355.1">
    <property type="nucleotide sequence ID" value="NZ_OX458332.1"/>
</dbReference>
<evidence type="ECO:0000256" key="3">
    <source>
        <dbReference type="ARBA" id="ARBA00022692"/>
    </source>
</evidence>
<dbReference type="PANTHER" id="PTHR11384:SF59">
    <property type="entry name" value="LYSOSOMAL COBALAMIN TRANSPORTER ABCD4"/>
    <property type="match status" value="1"/>
</dbReference>
<dbReference type="SUPFAM" id="SSF52540">
    <property type="entry name" value="P-loop containing nucleoside triphosphate hydrolases"/>
    <property type="match status" value="1"/>
</dbReference>
<accession>A0AA35UT10</accession>
<feature type="transmembrane region" description="Helical" evidence="6">
    <location>
        <begin position="144"/>
        <end position="167"/>
    </location>
</feature>
<name>A0AA35UT10_METCP</name>
<dbReference type="GO" id="GO:0016887">
    <property type="term" value="F:ATP hydrolysis activity"/>
    <property type="evidence" value="ECO:0007669"/>
    <property type="project" value="InterPro"/>
</dbReference>
<evidence type="ECO:0000259" key="7">
    <source>
        <dbReference type="PROSITE" id="PS50893"/>
    </source>
</evidence>
<dbReference type="Pfam" id="PF06472">
    <property type="entry name" value="ABC_membrane_2"/>
    <property type="match status" value="1"/>
</dbReference>
<dbReference type="EMBL" id="OX458332">
    <property type="protein sequence ID" value="CAI8875660.1"/>
    <property type="molecule type" value="Genomic_DNA"/>
</dbReference>
<dbReference type="PROSITE" id="PS50929">
    <property type="entry name" value="ABC_TM1F"/>
    <property type="match status" value="1"/>
</dbReference>
<evidence type="ECO:0000256" key="4">
    <source>
        <dbReference type="ARBA" id="ARBA00022989"/>
    </source>
</evidence>
<dbReference type="InterPro" id="IPR003439">
    <property type="entry name" value="ABC_transporter-like_ATP-bd"/>
</dbReference>
<dbReference type="PANTHER" id="PTHR11384">
    <property type="entry name" value="ATP-BINDING CASSETTE, SUB-FAMILY D MEMBER"/>
    <property type="match status" value="1"/>
</dbReference>
<comment type="subcellular location">
    <subcellularLocation>
        <location evidence="1">Cell membrane</location>
        <topology evidence="1">Multi-pass membrane protein</topology>
    </subcellularLocation>
</comment>
<dbReference type="InterPro" id="IPR011527">
    <property type="entry name" value="ABC1_TM_dom"/>
</dbReference>
<dbReference type="Gene3D" id="1.20.1560.10">
    <property type="entry name" value="ABC transporter type 1, transmembrane domain"/>
    <property type="match status" value="1"/>
</dbReference>
<feature type="transmembrane region" description="Helical" evidence="6">
    <location>
        <begin position="72"/>
        <end position="96"/>
    </location>
</feature>
<feature type="transmembrane region" description="Helical" evidence="6">
    <location>
        <begin position="34"/>
        <end position="52"/>
    </location>
</feature>
<keyword evidence="3 6" id="KW-0812">Transmembrane</keyword>
<sequence>MSAERISEYGLILKRILGSARDFAGSEVGWKAKILFVSLLFLMLAINGLNVLNSYVGRDFMTAIENRYMGGFVWYTVLYLGVFAATTVAAVIYRYCEERLGLLWREWLTRRLVNAYLDGRVYYCLDESQEVANPDQRIAEDVKAFTVTTLSFTLMLLNSSFTVLAFSGVMWSISPLLFGVAVAYAVAGSYFTVRLGRPLVQLNYDQLDREADFRAGLIHVRENAESIALLHRERRIQSRLLRQLEALTANFRRLIAVNRNLGFFTTWYNYLIPVIPALVVAPLFIDAKVEFGVITQSAMAFTYLLGAFSLIVTQFQSISAYTAVIARLRGLIQAVEKVRSGITSPIEVCEMCDRIAYEKLTLYSPRDGRVLIDQLSMEIPAGGRLLIRGENQTAKVALFRATADLWTAGTGKIIRPGLEDTLFLPERPYLPPGTLRESLLRTGGEDQIPDDRIIATLRSLNVDSILVRIGGLDTEADWDDVLSLGEQQLLAFTHLLLLGPRFVFLDRPGTALDAEQLDRVLQMLHDHSIAYITLGNSHDNLSFYDAVLDLEPEGRWSWKEIRDGVVVEPAG</sequence>
<evidence type="ECO:0000313" key="10">
    <source>
        <dbReference type="Proteomes" id="UP001158598"/>
    </source>
</evidence>
<evidence type="ECO:0000313" key="9">
    <source>
        <dbReference type="EMBL" id="CAI8875660.1"/>
    </source>
</evidence>
<dbReference type="PROSITE" id="PS50893">
    <property type="entry name" value="ABC_TRANSPORTER_2"/>
    <property type="match status" value="1"/>
</dbReference>
<dbReference type="Proteomes" id="UP001158598">
    <property type="component" value="Chromosome"/>
</dbReference>
<dbReference type="InterPro" id="IPR050835">
    <property type="entry name" value="ABC_transporter_sub-D"/>
</dbReference>
<gene>
    <name evidence="9" type="ORF">MCNOR_2961</name>
</gene>
<feature type="transmembrane region" description="Helical" evidence="6">
    <location>
        <begin position="261"/>
        <end position="285"/>
    </location>
</feature>
<evidence type="ECO:0000259" key="8">
    <source>
        <dbReference type="PROSITE" id="PS50929"/>
    </source>
</evidence>
<feature type="transmembrane region" description="Helical" evidence="6">
    <location>
        <begin position="173"/>
        <end position="193"/>
    </location>
</feature>
<evidence type="ECO:0000256" key="2">
    <source>
        <dbReference type="ARBA" id="ARBA00022448"/>
    </source>
</evidence>
<keyword evidence="9" id="KW-0547">Nucleotide-binding</keyword>
<evidence type="ECO:0000256" key="1">
    <source>
        <dbReference type="ARBA" id="ARBA00004651"/>
    </source>
</evidence>
<dbReference type="GO" id="GO:0005524">
    <property type="term" value="F:ATP binding"/>
    <property type="evidence" value="ECO:0007669"/>
    <property type="project" value="UniProtKB-KW"/>
</dbReference>
<reference evidence="9" key="1">
    <citation type="submission" date="2023-03" db="EMBL/GenBank/DDBJ databases">
        <authorList>
            <person name="Pearce D."/>
        </authorList>
    </citation>
    <scope>NUCLEOTIDE SEQUENCE</scope>
    <source>
        <strain evidence="9">Mc</strain>
    </source>
</reference>
<keyword evidence="5 6" id="KW-0472">Membrane</keyword>
<dbReference type="InterPro" id="IPR027417">
    <property type="entry name" value="P-loop_NTPase"/>
</dbReference>
<proteinExistence type="predicted"/>
<organism evidence="9 10">
    <name type="scientific">Methylococcus capsulatus</name>
    <dbReference type="NCBI Taxonomy" id="414"/>
    <lineage>
        <taxon>Bacteria</taxon>
        <taxon>Pseudomonadati</taxon>
        <taxon>Pseudomonadota</taxon>
        <taxon>Gammaproteobacteria</taxon>
        <taxon>Methylococcales</taxon>
        <taxon>Methylococcaceae</taxon>
        <taxon>Methylococcus</taxon>
    </lineage>
</organism>
<feature type="transmembrane region" description="Helical" evidence="6">
    <location>
        <begin position="291"/>
        <end position="312"/>
    </location>
</feature>
<feature type="domain" description="ABC transporter" evidence="7">
    <location>
        <begin position="355"/>
        <end position="570"/>
    </location>
</feature>
<dbReference type="SUPFAM" id="SSF90123">
    <property type="entry name" value="ABC transporter transmembrane region"/>
    <property type="match status" value="1"/>
</dbReference>
<dbReference type="GO" id="GO:0140359">
    <property type="term" value="F:ABC-type transporter activity"/>
    <property type="evidence" value="ECO:0007669"/>
    <property type="project" value="InterPro"/>
</dbReference>
<protein>
    <submittedName>
        <fullName evidence="9">Vitamin B12/bleomycin/antimicrobial peptide transport system ATP-binding/permease protein</fullName>
    </submittedName>
</protein>
<keyword evidence="4 6" id="KW-1133">Transmembrane helix</keyword>
<feature type="domain" description="ABC transmembrane type-1" evidence="8">
    <location>
        <begin position="39"/>
        <end position="320"/>
    </location>
</feature>
<evidence type="ECO:0000256" key="6">
    <source>
        <dbReference type="SAM" id="Phobius"/>
    </source>
</evidence>
<dbReference type="InterPro" id="IPR036640">
    <property type="entry name" value="ABC1_TM_sf"/>
</dbReference>
<dbReference type="GO" id="GO:0005886">
    <property type="term" value="C:plasma membrane"/>
    <property type="evidence" value="ECO:0007669"/>
    <property type="project" value="UniProtKB-SubCell"/>
</dbReference>
<evidence type="ECO:0000256" key="5">
    <source>
        <dbReference type="ARBA" id="ARBA00023136"/>
    </source>
</evidence>
<dbReference type="AlphaFoldDB" id="A0AA35UT10"/>
<dbReference type="Gene3D" id="3.40.50.300">
    <property type="entry name" value="P-loop containing nucleotide triphosphate hydrolases"/>
    <property type="match status" value="1"/>
</dbReference>
<dbReference type="CDD" id="cd03223">
    <property type="entry name" value="ABCD_peroxisomal_ALDP"/>
    <property type="match status" value="1"/>
</dbReference>
<keyword evidence="9" id="KW-0067">ATP-binding</keyword>
<keyword evidence="2" id="KW-0813">Transport</keyword>